<protein>
    <submittedName>
        <fullName evidence="2">Uncharacterized protein</fullName>
    </submittedName>
</protein>
<evidence type="ECO:0000256" key="1">
    <source>
        <dbReference type="SAM" id="MobiDB-lite"/>
    </source>
</evidence>
<proteinExistence type="predicted"/>
<keyword evidence="3" id="KW-1185">Reference proteome</keyword>
<dbReference type="EMBL" id="JACSEA010000021">
    <property type="protein sequence ID" value="KAF7380868.1"/>
    <property type="molecule type" value="Genomic_DNA"/>
</dbReference>
<name>A0A834MS27_VESVU</name>
<feature type="compositionally biased region" description="Basic and acidic residues" evidence="1">
    <location>
        <begin position="43"/>
        <end position="62"/>
    </location>
</feature>
<accession>A0A834MS27</accession>
<gene>
    <name evidence="2" type="ORF">HZH66_014244</name>
</gene>
<comment type="caution">
    <text evidence="2">The sequence shown here is derived from an EMBL/GenBank/DDBJ whole genome shotgun (WGS) entry which is preliminary data.</text>
</comment>
<feature type="region of interest" description="Disordered" evidence="1">
    <location>
        <begin position="32"/>
        <end position="70"/>
    </location>
</feature>
<dbReference type="AlphaFoldDB" id="A0A834MS27"/>
<reference evidence="2" key="1">
    <citation type="journal article" date="2020" name="G3 (Bethesda)">
        <title>High-Quality Assemblies for Three Invasive Social Wasps from the &lt;i&gt;Vespula&lt;/i&gt; Genus.</title>
        <authorList>
            <person name="Harrop T.W.R."/>
            <person name="Guhlin J."/>
            <person name="McLaughlin G.M."/>
            <person name="Permina E."/>
            <person name="Stockwell P."/>
            <person name="Gilligan J."/>
            <person name="Le Lec M.F."/>
            <person name="Gruber M.A.M."/>
            <person name="Quinn O."/>
            <person name="Lovegrove M."/>
            <person name="Duncan E.J."/>
            <person name="Remnant E.J."/>
            <person name="Van Eeckhoven J."/>
            <person name="Graham B."/>
            <person name="Knapp R.A."/>
            <person name="Langford K.W."/>
            <person name="Kronenberg Z."/>
            <person name="Press M.O."/>
            <person name="Eacker S.M."/>
            <person name="Wilson-Rankin E.E."/>
            <person name="Purcell J."/>
            <person name="Lester P.J."/>
            <person name="Dearden P.K."/>
        </authorList>
    </citation>
    <scope>NUCLEOTIDE SEQUENCE</scope>
    <source>
        <strain evidence="2">Marl-1</strain>
    </source>
</reference>
<sequence>MELQKRDWEPEADEALGFNILTPSLTRLEISPRTPIGNVNSRTFEDRREPEGRKGAASREEQWPYGAVAPVNATEHLSEIISET</sequence>
<evidence type="ECO:0000313" key="3">
    <source>
        <dbReference type="Proteomes" id="UP000614350"/>
    </source>
</evidence>
<organism evidence="2 3">
    <name type="scientific">Vespula vulgaris</name>
    <name type="common">Yellow jacket</name>
    <name type="synonym">Wasp</name>
    <dbReference type="NCBI Taxonomy" id="7454"/>
    <lineage>
        <taxon>Eukaryota</taxon>
        <taxon>Metazoa</taxon>
        <taxon>Ecdysozoa</taxon>
        <taxon>Arthropoda</taxon>
        <taxon>Hexapoda</taxon>
        <taxon>Insecta</taxon>
        <taxon>Pterygota</taxon>
        <taxon>Neoptera</taxon>
        <taxon>Endopterygota</taxon>
        <taxon>Hymenoptera</taxon>
        <taxon>Apocrita</taxon>
        <taxon>Aculeata</taxon>
        <taxon>Vespoidea</taxon>
        <taxon>Vespidae</taxon>
        <taxon>Vespinae</taxon>
        <taxon>Vespula</taxon>
    </lineage>
</organism>
<dbReference type="Proteomes" id="UP000614350">
    <property type="component" value="Unassembled WGS sequence"/>
</dbReference>
<evidence type="ECO:0000313" key="2">
    <source>
        <dbReference type="EMBL" id="KAF7380868.1"/>
    </source>
</evidence>